<dbReference type="PANTHER" id="PTHR43393">
    <property type="entry name" value="CYTOKININ RIBOSIDE 5'-MONOPHOSPHATE PHOSPHORIBOHYDROLASE"/>
    <property type="match status" value="1"/>
</dbReference>
<dbReference type="Pfam" id="PF03641">
    <property type="entry name" value="Lysine_decarbox"/>
    <property type="match status" value="1"/>
</dbReference>
<dbReference type="EMBL" id="FOSQ01000011">
    <property type="protein sequence ID" value="SFK94351.1"/>
    <property type="molecule type" value="Genomic_DNA"/>
</dbReference>
<dbReference type="RefSeq" id="WP_092962226.1">
    <property type="nucleotide sequence ID" value="NZ_FOSQ01000011.1"/>
</dbReference>
<dbReference type="GO" id="GO:0005829">
    <property type="term" value="C:cytosol"/>
    <property type="evidence" value="ECO:0007669"/>
    <property type="project" value="TreeGrafter"/>
</dbReference>
<gene>
    <name evidence="3" type="ORF">SAMN02745775_111143</name>
</gene>
<dbReference type="Gene3D" id="3.40.50.450">
    <property type="match status" value="1"/>
</dbReference>
<keyword evidence="2" id="KW-0203">Cytokinin biosynthesis</keyword>
<sequence length="253" mass="27602">MPRRPASGAKTQGAAYRLALFDREFLLSPAMRGVRLQVECTKADEALRAWGVRSTIVVFGGSRVRENGPGDQPRWYAEAREFGRIASERGGALHPVAGLRDHVIATGGGPGIMEAACRGAHDVGAPAIGFNIRLPQEQAPNPYTTPALTFQFHYFAIRKLHLAMRARALVVFPGGFGTLDELFELLTLRQTGRLGPVPIILVDEGYWRGLIRWESLEEAGMIAPGELALLRFVGDAAEAWQAIEAALPLHLSR</sequence>
<dbReference type="InterPro" id="IPR031100">
    <property type="entry name" value="LOG_fam"/>
</dbReference>
<dbReference type="InterPro" id="IPR052341">
    <property type="entry name" value="LOG_family_nucleotidases"/>
</dbReference>
<evidence type="ECO:0000313" key="4">
    <source>
        <dbReference type="Proteomes" id="UP000199473"/>
    </source>
</evidence>
<comment type="similarity">
    <text evidence="2">Belongs to the LOG family.</text>
</comment>
<proteinExistence type="inferred from homology"/>
<protein>
    <recommendedName>
        <fullName evidence="2">Cytokinin riboside 5'-monophosphate phosphoribohydrolase</fullName>
        <ecNumber evidence="2">3.2.2.n1</ecNumber>
    </recommendedName>
</protein>
<evidence type="ECO:0000313" key="3">
    <source>
        <dbReference type="EMBL" id="SFK94351.1"/>
    </source>
</evidence>
<dbReference type="Proteomes" id="UP000199473">
    <property type="component" value="Unassembled WGS sequence"/>
</dbReference>
<dbReference type="SUPFAM" id="SSF102405">
    <property type="entry name" value="MCP/YpsA-like"/>
    <property type="match status" value="1"/>
</dbReference>
<dbReference type="AlphaFoldDB" id="A0A1I4DQV9"/>
<comment type="catalytic activity">
    <reaction evidence="1">
        <text>AMP + H2O = D-ribose 5-phosphate + adenine</text>
        <dbReference type="Rhea" id="RHEA:20129"/>
        <dbReference type="ChEBI" id="CHEBI:15377"/>
        <dbReference type="ChEBI" id="CHEBI:16708"/>
        <dbReference type="ChEBI" id="CHEBI:78346"/>
        <dbReference type="ChEBI" id="CHEBI:456215"/>
        <dbReference type="EC" id="3.2.2.4"/>
    </reaction>
</comment>
<name>A0A1I4DQV9_9PROT</name>
<organism evidence="3 4">
    <name type="scientific">Falsiroseomonas stagni DSM 19981</name>
    <dbReference type="NCBI Taxonomy" id="1123062"/>
    <lineage>
        <taxon>Bacteria</taxon>
        <taxon>Pseudomonadati</taxon>
        <taxon>Pseudomonadota</taxon>
        <taxon>Alphaproteobacteria</taxon>
        <taxon>Acetobacterales</taxon>
        <taxon>Roseomonadaceae</taxon>
        <taxon>Falsiroseomonas</taxon>
    </lineage>
</organism>
<accession>A0A1I4DQV9</accession>
<dbReference type="NCBIfam" id="TIGR00730">
    <property type="entry name" value="Rossman fold protein, TIGR00730 family"/>
    <property type="match status" value="1"/>
</dbReference>
<keyword evidence="2" id="KW-0378">Hydrolase</keyword>
<evidence type="ECO:0000256" key="2">
    <source>
        <dbReference type="RuleBase" id="RU363015"/>
    </source>
</evidence>
<dbReference type="GO" id="GO:0008714">
    <property type="term" value="F:AMP nucleosidase activity"/>
    <property type="evidence" value="ECO:0007669"/>
    <property type="project" value="UniProtKB-EC"/>
</dbReference>
<dbReference type="PANTHER" id="PTHR43393:SF3">
    <property type="entry name" value="LYSINE DECARBOXYLASE-LIKE PROTEIN"/>
    <property type="match status" value="1"/>
</dbReference>
<dbReference type="InterPro" id="IPR005269">
    <property type="entry name" value="LOG"/>
</dbReference>
<dbReference type="GO" id="GO:0009691">
    <property type="term" value="P:cytokinin biosynthetic process"/>
    <property type="evidence" value="ECO:0007669"/>
    <property type="project" value="UniProtKB-UniRule"/>
</dbReference>
<reference evidence="3 4" key="1">
    <citation type="submission" date="2016-10" db="EMBL/GenBank/DDBJ databases">
        <authorList>
            <person name="de Groot N.N."/>
        </authorList>
    </citation>
    <scope>NUCLEOTIDE SEQUENCE [LARGE SCALE GENOMIC DNA]</scope>
    <source>
        <strain evidence="3 4">DSM 19981</strain>
    </source>
</reference>
<evidence type="ECO:0000256" key="1">
    <source>
        <dbReference type="ARBA" id="ARBA00000274"/>
    </source>
</evidence>
<keyword evidence="4" id="KW-1185">Reference proteome</keyword>
<dbReference type="OrthoDB" id="9801098at2"/>
<dbReference type="EC" id="3.2.2.n1" evidence="2"/>
<dbReference type="STRING" id="1123062.SAMN02745775_111143"/>